<feature type="binding site" evidence="11">
    <location>
        <begin position="102"/>
        <end position="109"/>
    </location>
    <ligand>
        <name>ATP</name>
        <dbReference type="ChEBI" id="CHEBI:30616"/>
    </ligand>
</feature>
<dbReference type="Gene3D" id="3.30.230.10">
    <property type="match status" value="1"/>
</dbReference>
<proteinExistence type="inferred from homology"/>
<evidence type="ECO:0000256" key="12">
    <source>
        <dbReference type="NCBIfam" id="TIGR00416"/>
    </source>
</evidence>
<dbReference type="GO" id="GO:0006508">
    <property type="term" value="P:proteolysis"/>
    <property type="evidence" value="ECO:0007669"/>
    <property type="project" value="InterPro"/>
</dbReference>
<keyword evidence="10 11" id="KW-0234">DNA repair</keyword>
<evidence type="ECO:0000256" key="9">
    <source>
        <dbReference type="ARBA" id="ARBA00023125"/>
    </source>
</evidence>
<dbReference type="CDD" id="cd01121">
    <property type="entry name" value="RadA_SMS_N"/>
    <property type="match status" value="1"/>
</dbReference>
<dbReference type="Pfam" id="PF13481">
    <property type="entry name" value="AAA_25"/>
    <property type="match status" value="1"/>
</dbReference>
<evidence type="ECO:0000259" key="14">
    <source>
        <dbReference type="PROSITE" id="PS50162"/>
    </source>
</evidence>
<dbReference type="InterPro" id="IPR027417">
    <property type="entry name" value="P-loop_NTPase"/>
</dbReference>
<dbReference type="InterPro" id="IPR004504">
    <property type="entry name" value="DNA_repair_RadA"/>
</dbReference>
<keyword evidence="16" id="KW-1185">Reference proteome</keyword>
<feature type="domain" description="RecA family profile 1" evidence="14">
    <location>
        <begin position="73"/>
        <end position="222"/>
    </location>
</feature>
<keyword evidence="4 13" id="KW-0863">Zinc-finger</keyword>
<dbReference type="Pfam" id="PF18073">
    <property type="entry name" value="Zn_ribbon_LapB"/>
    <property type="match status" value="1"/>
</dbReference>
<dbReference type="InterPro" id="IPR003593">
    <property type="entry name" value="AAA+_ATPase"/>
</dbReference>
<dbReference type="InterPro" id="IPR020568">
    <property type="entry name" value="Ribosomal_Su5_D2-typ_SF"/>
</dbReference>
<keyword evidence="2 11" id="KW-0547">Nucleotide-binding</keyword>
<dbReference type="EMBL" id="FNGO01000032">
    <property type="protein sequence ID" value="SDM40137.1"/>
    <property type="molecule type" value="Genomic_DNA"/>
</dbReference>
<keyword evidence="9 11" id="KW-0238">DNA-binding</keyword>
<comment type="similarity">
    <text evidence="11 13">Belongs to the RecA family. RadA subfamily.</text>
</comment>
<dbReference type="InterPro" id="IPR014721">
    <property type="entry name" value="Ribsml_uS5_D2-typ_fold_subgr"/>
</dbReference>
<keyword evidence="6 13" id="KW-0862">Zinc</keyword>
<evidence type="ECO:0000256" key="11">
    <source>
        <dbReference type="HAMAP-Rule" id="MF_01498"/>
    </source>
</evidence>
<keyword evidence="1 11" id="KW-0479">Metal-binding</keyword>
<evidence type="ECO:0000256" key="5">
    <source>
        <dbReference type="ARBA" id="ARBA00022801"/>
    </source>
</evidence>
<dbReference type="GO" id="GO:0000725">
    <property type="term" value="P:recombinational repair"/>
    <property type="evidence" value="ECO:0007669"/>
    <property type="project" value="UniProtKB-UniRule"/>
</dbReference>
<dbReference type="GO" id="GO:0004252">
    <property type="term" value="F:serine-type endopeptidase activity"/>
    <property type="evidence" value="ECO:0007669"/>
    <property type="project" value="InterPro"/>
</dbReference>
<dbReference type="PRINTS" id="PR01874">
    <property type="entry name" value="DNAREPAIRADA"/>
</dbReference>
<dbReference type="SUPFAM" id="SSF52540">
    <property type="entry name" value="P-loop containing nucleoside triphosphate hydrolases"/>
    <property type="match status" value="1"/>
</dbReference>
<protein>
    <recommendedName>
        <fullName evidence="11 12">DNA repair protein RadA</fullName>
    </recommendedName>
</protein>
<dbReference type="NCBIfam" id="TIGR00416">
    <property type="entry name" value="sms"/>
    <property type="match status" value="1"/>
</dbReference>
<keyword evidence="7 11" id="KW-0067">ATP-binding</keyword>
<name>A0A1G9SXU4_9FIRM</name>
<keyword evidence="8 11" id="KW-0346">Stress response</keyword>
<dbReference type="FunFam" id="3.40.50.300:FF:000050">
    <property type="entry name" value="DNA repair protein RadA"/>
    <property type="match status" value="1"/>
</dbReference>
<dbReference type="Proteomes" id="UP000199476">
    <property type="component" value="Unassembled WGS sequence"/>
</dbReference>
<dbReference type="GO" id="GO:0004176">
    <property type="term" value="F:ATP-dependent peptidase activity"/>
    <property type="evidence" value="ECO:0007669"/>
    <property type="project" value="InterPro"/>
</dbReference>
<keyword evidence="5" id="KW-0378">Hydrolase</keyword>
<dbReference type="GO" id="GO:0005829">
    <property type="term" value="C:cytosol"/>
    <property type="evidence" value="ECO:0007669"/>
    <property type="project" value="TreeGrafter"/>
</dbReference>
<comment type="domain">
    <text evidence="11">The middle region has homology to RecA with ATPase motifs including the RadA KNRFG motif, while the C-terminus is homologous to Lon protease.</text>
</comment>
<evidence type="ECO:0000256" key="10">
    <source>
        <dbReference type="ARBA" id="ARBA00023204"/>
    </source>
</evidence>
<evidence type="ECO:0000313" key="15">
    <source>
        <dbReference type="EMBL" id="SDM40137.1"/>
    </source>
</evidence>
<dbReference type="GO" id="GO:0140664">
    <property type="term" value="F:ATP-dependent DNA damage sensor activity"/>
    <property type="evidence" value="ECO:0007669"/>
    <property type="project" value="InterPro"/>
</dbReference>
<dbReference type="Pfam" id="PF05362">
    <property type="entry name" value="Lon_C"/>
    <property type="match status" value="1"/>
</dbReference>
<comment type="function">
    <text evidence="13">DNA-dependent ATPase involved in processing of recombination intermediates, plays a role in repairing DNA breaks. Stimulates the branch migration of RecA-mediated strand transfer reactions, allowing the 3' invading strand to extend heteroduplex DNA faster. Binds ssDNA in the presence of ADP but not other nucleotides, has ATPase activity that is stimulated by ssDNA and various branched DNA structures, but inhibited by SSB. Does not have RecA's homology-searching function.</text>
</comment>
<evidence type="ECO:0000313" key="16">
    <source>
        <dbReference type="Proteomes" id="UP000199476"/>
    </source>
</evidence>
<dbReference type="PANTHER" id="PTHR32472">
    <property type="entry name" value="DNA REPAIR PROTEIN RADA"/>
    <property type="match status" value="1"/>
</dbReference>
<evidence type="ECO:0000256" key="8">
    <source>
        <dbReference type="ARBA" id="ARBA00023016"/>
    </source>
</evidence>
<evidence type="ECO:0000256" key="6">
    <source>
        <dbReference type="ARBA" id="ARBA00022833"/>
    </source>
</evidence>
<comment type="function">
    <text evidence="11">Plays a role in repairing double-strand DNA breaks, probably involving stabilizing or processing branched DNA or blocked replication forks.</text>
</comment>
<dbReference type="GO" id="GO:0005524">
    <property type="term" value="F:ATP binding"/>
    <property type="evidence" value="ECO:0007669"/>
    <property type="project" value="UniProtKB-UniRule"/>
</dbReference>
<dbReference type="PANTHER" id="PTHR32472:SF10">
    <property type="entry name" value="DNA REPAIR PROTEIN RADA-LIKE PROTEIN"/>
    <property type="match status" value="1"/>
</dbReference>
<dbReference type="RefSeq" id="WP_089762088.1">
    <property type="nucleotide sequence ID" value="NZ_FNGO01000032.1"/>
</dbReference>
<dbReference type="HAMAP" id="MF_01498">
    <property type="entry name" value="RadA_bact"/>
    <property type="match status" value="1"/>
</dbReference>
<dbReference type="InterPro" id="IPR008269">
    <property type="entry name" value="Lon_proteolytic"/>
</dbReference>
<dbReference type="AlphaFoldDB" id="A0A1G9SXU4"/>
<evidence type="ECO:0000256" key="2">
    <source>
        <dbReference type="ARBA" id="ARBA00022741"/>
    </source>
</evidence>
<dbReference type="SMART" id="SM00382">
    <property type="entry name" value="AAA"/>
    <property type="match status" value="1"/>
</dbReference>
<evidence type="ECO:0000256" key="4">
    <source>
        <dbReference type="ARBA" id="ARBA00022771"/>
    </source>
</evidence>
<dbReference type="SUPFAM" id="SSF54211">
    <property type="entry name" value="Ribosomal protein S5 domain 2-like"/>
    <property type="match status" value="1"/>
</dbReference>
<organism evidence="15 16">
    <name type="scientific">Halarsenatibacter silvermanii</name>
    <dbReference type="NCBI Taxonomy" id="321763"/>
    <lineage>
        <taxon>Bacteria</taxon>
        <taxon>Bacillati</taxon>
        <taxon>Bacillota</taxon>
        <taxon>Clostridia</taxon>
        <taxon>Halanaerobiales</taxon>
        <taxon>Halarsenatibacteraceae</taxon>
        <taxon>Halarsenatibacter</taxon>
    </lineage>
</organism>
<accession>A0A1G9SXU4</accession>
<evidence type="ECO:0000256" key="7">
    <source>
        <dbReference type="ARBA" id="ARBA00022840"/>
    </source>
</evidence>
<dbReference type="STRING" id="321763.SAMN04488692_1329"/>
<feature type="region of interest" description="Lon-protease-like" evidence="11">
    <location>
        <begin position="357"/>
        <end position="463"/>
    </location>
</feature>
<gene>
    <name evidence="11" type="primary">radA</name>
    <name evidence="15" type="ORF">SAMN04488692_1329</name>
</gene>
<evidence type="ECO:0000256" key="1">
    <source>
        <dbReference type="ARBA" id="ARBA00022723"/>
    </source>
</evidence>
<dbReference type="Gene3D" id="3.40.50.300">
    <property type="entry name" value="P-loop containing nucleotide triphosphate hydrolases"/>
    <property type="match status" value="1"/>
</dbReference>
<dbReference type="InterPro" id="IPR041166">
    <property type="entry name" value="Rubredoxin_2"/>
</dbReference>
<evidence type="ECO:0000256" key="3">
    <source>
        <dbReference type="ARBA" id="ARBA00022763"/>
    </source>
</evidence>
<dbReference type="OrthoDB" id="9803906at2"/>
<evidence type="ECO:0000256" key="13">
    <source>
        <dbReference type="RuleBase" id="RU003555"/>
    </source>
</evidence>
<feature type="short sequence motif" description="RadA KNRFG motif" evidence="11">
    <location>
        <begin position="258"/>
        <end position="262"/>
    </location>
</feature>
<dbReference type="InterPro" id="IPR020588">
    <property type="entry name" value="RecA_ATP-bd"/>
</dbReference>
<keyword evidence="3 11" id="KW-0227">DNA damage</keyword>
<dbReference type="PROSITE" id="PS50162">
    <property type="entry name" value="RECA_2"/>
    <property type="match status" value="1"/>
</dbReference>
<reference evidence="15 16" key="1">
    <citation type="submission" date="2016-10" db="EMBL/GenBank/DDBJ databases">
        <authorList>
            <person name="de Groot N.N."/>
        </authorList>
    </citation>
    <scope>NUCLEOTIDE SEQUENCE [LARGE SCALE GENOMIC DNA]</scope>
    <source>
        <strain evidence="15 16">SLAS-1</strain>
    </source>
</reference>
<sequence>MPRADSVYKCKECGFQTTNWMGRCSSCGNWNTFIKYDKNSEKVSAQGAVDSDSGASAEAGVELTPELRDNSGRRSRITTGIAEFDRVLGGGMVPGSLALLGGAPGVGKSTLVLQIAHRLALNGCRCLYIAGEESEEQLALRAERLGAFHDNIKILTVAAWQKILSHCQEYEYELIIVDSIQTVYDSSYDSSPGSVRQVREMTSSFQQLAKGYQVPIFLVGHVTKQGQLAGPKTMEHIVDTVLYFHDSSDHYRLLKAHKNRYGAIDEVGVFTMRDSGLEEVSNPSSAFLQGRPGNCSGSVVVPVKEGSRTLLIELQALVSTGGRGNPRRITSGLNRERAELLLAVLDKRLGLDLAERDVHFNIVGGIEVKEPALDLALAAAVISSYYDIALPADLSVFGEVGLAGEIRAVSSHEKRIAEAAKMGFGRLILPTSEEREISNFPDDIKLVEVNNMKDLLSFLKSIK</sequence>
<dbReference type="GO" id="GO:0003684">
    <property type="term" value="F:damaged DNA binding"/>
    <property type="evidence" value="ECO:0007669"/>
    <property type="project" value="InterPro"/>
</dbReference>
<dbReference type="GO" id="GO:0008270">
    <property type="term" value="F:zinc ion binding"/>
    <property type="evidence" value="ECO:0007669"/>
    <property type="project" value="UniProtKB-KW"/>
</dbReference>